<dbReference type="InterPro" id="IPR036388">
    <property type="entry name" value="WH-like_DNA-bd_sf"/>
</dbReference>
<evidence type="ECO:0000256" key="3">
    <source>
        <dbReference type="ARBA" id="ARBA00023125"/>
    </source>
</evidence>
<dbReference type="EMBL" id="JBEPMB010000003">
    <property type="protein sequence ID" value="MET3614132.1"/>
    <property type="molecule type" value="Genomic_DNA"/>
</dbReference>
<evidence type="ECO:0000259" key="5">
    <source>
        <dbReference type="PROSITE" id="PS50931"/>
    </source>
</evidence>
<sequence>MDRFTELEVFTRIADEASLTRAADLMGLSVSGVSRCLTSLENRLGVRLVQRTTRQLSLTLEGERFASQAREILGTLNAAEESVSVVKAEPLGTLRVGASLAFSLLHLMPVIRQFKIDHPAVHVDLQICNRYGDLIESGLDLAVRTRRIEADSSITMRKLADVPRILAASPSYLAARGAPASPEELERHALLLYTLSDEWDHLTFQRHGVTKRLPVAGEITCNDSLALKQAALEGMGILVQPAYVVRADLEAGRLVEVLPEWRLQPLTMNVAFPTRTHLPARTRLFIDALVRYFRDNNLERAWGGEPDFPARASA</sequence>
<dbReference type="InterPro" id="IPR058163">
    <property type="entry name" value="LysR-type_TF_proteobact-type"/>
</dbReference>
<evidence type="ECO:0000256" key="4">
    <source>
        <dbReference type="ARBA" id="ARBA00023163"/>
    </source>
</evidence>
<gene>
    <name evidence="6" type="ORF">ABID16_002469</name>
</gene>
<name>A0ABV2J057_9HYPH</name>
<protein>
    <submittedName>
        <fullName evidence="6">DNA-binding transcriptional LysR family regulator</fullName>
    </submittedName>
</protein>
<dbReference type="PROSITE" id="PS50931">
    <property type="entry name" value="HTH_LYSR"/>
    <property type="match status" value="1"/>
</dbReference>
<feature type="domain" description="HTH lysR-type" evidence="5">
    <location>
        <begin position="1"/>
        <end position="59"/>
    </location>
</feature>
<evidence type="ECO:0000256" key="1">
    <source>
        <dbReference type="ARBA" id="ARBA00009437"/>
    </source>
</evidence>
<reference evidence="6 7" key="1">
    <citation type="submission" date="2024-06" db="EMBL/GenBank/DDBJ databases">
        <title>Genomic Encyclopedia of Type Strains, Phase IV (KMG-IV): sequencing the most valuable type-strain genomes for metagenomic binning, comparative biology and taxonomic classification.</title>
        <authorList>
            <person name="Goeker M."/>
        </authorList>
    </citation>
    <scope>NUCLEOTIDE SEQUENCE [LARGE SCALE GENOMIC DNA]</scope>
    <source>
        <strain evidence="6 7">DSM 29780</strain>
    </source>
</reference>
<comment type="similarity">
    <text evidence="1">Belongs to the LysR transcriptional regulatory family.</text>
</comment>
<dbReference type="Gene3D" id="3.40.190.290">
    <property type="match status" value="1"/>
</dbReference>
<comment type="caution">
    <text evidence="6">The sequence shown here is derived from an EMBL/GenBank/DDBJ whole genome shotgun (WGS) entry which is preliminary data.</text>
</comment>
<dbReference type="PANTHER" id="PTHR30537:SF5">
    <property type="entry name" value="HTH-TYPE TRANSCRIPTIONAL ACTIVATOR TTDR-RELATED"/>
    <property type="match status" value="1"/>
</dbReference>
<accession>A0ABV2J057</accession>
<dbReference type="GO" id="GO:0003677">
    <property type="term" value="F:DNA binding"/>
    <property type="evidence" value="ECO:0007669"/>
    <property type="project" value="UniProtKB-KW"/>
</dbReference>
<dbReference type="InterPro" id="IPR005119">
    <property type="entry name" value="LysR_subst-bd"/>
</dbReference>
<dbReference type="PANTHER" id="PTHR30537">
    <property type="entry name" value="HTH-TYPE TRANSCRIPTIONAL REGULATOR"/>
    <property type="match status" value="1"/>
</dbReference>
<dbReference type="RefSeq" id="WP_354556648.1">
    <property type="nucleotide sequence ID" value="NZ_JBEPMB010000003.1"/>
</dbReference>
<evidence type="ECO:0000313" key="7">
    <source>
        <dbReference type="Proteomes" id="UP001549047"/>
    </source>
</evidence>
<dbReference type="SUPFAM" id="SSF46785">
    <property type="entry name" value="Winged helix' DNA-binding domain"/>
    <property type="match status" value="1"/>
</dbReference>
<organism evidence="6 7">
    <name type="scientific">Rhizobium aquaticum</name>
    <dbReference type="NCBI Taxonomy" id="1549636"/>
    <lineage>
        <taxon>Bacteria</taxon>
        <taxon>Pseudomonadati</taxon>
        <taxon>Pseudomonadota</taxon>
        <taxon>Alphaproteobacteria</taxon>
        <taxon>Hyphomicrobiales</taxon>
        <taxon>Rhizobiaceae</taxon>
        <taxon>Rhizobium/Agrobacterium group</taxon>
        <taxon>Rhizobium</taxon>
    </lineage>
</organism>
<dbReference type="Pfam" id="PF00126">
    <property type="entry name" value="HTH_1"/>
    <property type="match status" value="1"/>
</dbReference>
<keyword evidence="7" id="KW-1185">Reference proteome</keyword>
<dbReference type="Gene3D" id="1.10.10.10">
    <property type="entry name" value="Winged helix-like DNA-binding domain superfamily/Winged helix DNA-binding domain"/>
    <property type="match status" value="1"/>
</dbReference>
<dbReference type="InterPro" id="IPR000847">
    <property type="entry name" value="LysR_HTH_N"/>
</dbReference>
<evidence type="ECO:0000256" key="2">
    <source>
        <dbReference type="ARBA" id="ARBA00023015"/>
    </source>
</evidence>
<keyword evidence="3 6" id="KW-0238">DNA-binding</keyword>
<dbReference type="Proteomes" id="UP001549047">
    <property type="component" value="Unassembled WGS sequence"/>
</dbReference>
<dbReference type="SUPFAM" id="SSF53850">
    <property type="entry name" value="Periplasmic binding protein-like II"/>
    <property type="match status" value="1"/>
</dbReference>
<dbReference type="InterPro" id="IPR036390">
    <property type="entry name" value="WH_DNA-bd_sf"/>
</dbReference>
<dbReference type="Pfam" id="PF03466">
    <property type="entry name" value="LysR_substrate"/>
    <property type="match status" value="1"/>
</dbReference>
<dbReference type="CDD" id="cd08422">
    <property type="entry name" value="PBP2_CrgA_like"/>
    <property type="match status" value="1"/>
</dbReference>
<keyword evidence="4" id="KW-0804">Transcription</keyword>
<keyword evidence="2" id="KW-0805">Transcription regulation</keyword>
<proteinExistence type="inferred from homology"/>
<evidence type="ECO:0000313" key="6">
    <source>
        <dbReference type="EMBL" id="MET3614132.1"/>
    </source>
</evidence>